<dbReference type="Proteomes" id="UP000739538">
    <property type="component" value="Unassembled WGS sequence"/>
</dbReference>
<dbReference type="PANTHER" id="PTHR19288">
    <property type="entry name" value="4-NITROPHENYLPHOSPHATASE-RELATED"/>
    <property type="match status" value="1"/>
</dbReference>
<accession>A0A956NGN0</accession>
<dbReference type="InterPro" id="IPR006439">
    <property type="entry name" value="HAD-SF_hydro_IA"/>
</dbReference>
<dbReference type="NCBIfam" id="TIGR01549">
    <property type="entry name" value="HAD-SF-IA-v1"/>
    <property type="match status" value="1"/>
</dbReference>
<reference evidence="1" key="1">
    <citation type="submission" date="2020-04" db="EMBL/GenBank/DDBJ databases">
        <authorList>
            <person name="Zhang T."/>
        </authorList>
    </citation>
    <scope>NUCLEOTIDE SEQUENCE</scope>
    <source>
        <strain evidence="1">HKST-UBA02</strain>
    </source>
</reference>
<dbReference type="EMBL" id="JAGQHS010000177">
    <property type="protein sequence ID" value="MCA9758471.1"/>
    <property type="molecule type" value="Genomic_DNA"/>
</dbReference>
<dbReference type="NCBIfam" id="TIGR01460">
    <property type="entry name" value="HAD-SF-IIA"/>
    <property type="match status" value="1"/>
</dbReference>
<keyword evidence="1" id="KW-0378">Hydrolase</keyword>
<dbReference type="SUPFAM" id="SSF56784">
    <property type="entry name" value="HAD-like"/>
    <property type="match status" value="1"/>
</dbReference>
<dbReference type="PANTHER" id="PTHR19288:SF46">
    <property type="entry name" value="HALOACID DEHALOGENASE-LIKE HYDROLASE DOMAIN-CONTAINING PROTEIN 2"/>
    <property type="match status" value="1"/>
</dbReference>
<dbReference type="InterPro" id="IPR006357">
    <property type="entry name" value="HAD-SF_hydro_IIA"/>
</dbReference>
<organism evidence="1 2">
    <name type="scientific">Eiseniibacteriota bacterium</name>
    <dbReference type="NCBI Taxonomy" id="2212470"/>
    <lineage>
        <taxon>Bacteria</taxon>
        <taxon>Candidatus Eiseniibacteriota</taxon>
    </lineage>
</organism>
<dbReference type="AlphaFoldDB" id="A0A956NGN0"/>
<dbReference type="Pfam" id="PF13344">
    <property type="entry name" value="Hydrolase_6"/>
    <property type="match status" value="1"/>
</dbReference>
<sequence>MKPRGLLLDLDGTVFVGDALLPGAADAIAELDEAGIPMLFATNMTRRPRRILLEKLTRMGLTLPAERVYTAPIAAASWLASRGIRRILACVARDTCEDLAGFDLIDPRLPMDPGVSCQAVLVGDLGDEWSYAILNAAFRQLMGGAELVAVQRNLYWRAADGLSLDAGPFILGLEAAARVQATLVGKPSPTYFERAAELIGLTVPEIAMVGDDIQSDVLGAQQAGATGILVRTGKFHPEDVSRSEPPNHILDSVVDLPAWFREFGDAVTRGIGSPPDAPSR</sequence>
<dbReference type="InterPro" id="IPR023214">
    <property type="entry name" value="HAD_sf"/>
</dbReference>
<comment type="caution">
    <text evidence="1">The sequence shown here is derived from an EMBL/GenBank/DDBJ whole genome shotgun (WGS) entry which is preliminary data.</text>
</comment>
<dbReference type="GO" id="GO:0005737">
    <property type="term" value="C:cytoplasm"/>
    <property type="evidence" value="ECO:0007669"/>
    <property type="project" value="TreeGrafter"/>
</dbReference>
<reference evidence="1" key="2">
    <citation type="journal article" date="2021" name="Microbiome">
        <title>Successional dynamics and alternative stable states in a saline activated sludge microbial community over 9 years.</title>
        <authorList>
            <person name="Wang Y."/>
            <person name="Ye J."/>
            <person name="Ju F."/>
            <person name="Liu L."/>
            <person name="Boyd J.A."/>
            <person name="Deng Y."/>
            <person name="Parks D.H."/>
            <person name="Jiang X."/>
            <person name="Yin X."/>
            <person name="Woodcroft B.J."/>
            <person name="Tyson G.W."/>
            <person name="Hugenholtz P."/>
            <person name="Polz M.F."/>
            <person name="Zhang T."/>
        </authorList>
    </citation>
    <scope>NUCLEOTIDE SEQUENCE</scope>
    <source>
        <strain evidence="1">HKST-UBA02</strain>
    </source>
</reference>
<dbReference type="Gene3D" id="3.40.50.1000">
    <property type="entry name" value="HAD superfamily/HAD-like"/>
    <property type="match status" value="2"/>
</dbReference>
<dbReference type="InterPro" id="IPR036412">
    <property type="entry name" value="HAD-like_sf"/>
</dbReference>
<evidence type="ECO:0000313" key="1">
    <source>
        <dbReference type="EMBL" id="MCA9758471.1"/>
    </source>
</evidence>
<protein>
    <submittedName>
        <fullName evidence="1">HAD-IIA family hydrolase</fullName>
    </submittedName>
</protein>
<name>A0A956NGN0_UNCEI</name>
<evidence type="ECO:0000313" key="2">
    <source>
        <dbReference type="Proteomes" id="UP000739538"/>
    </source>
</evidence>
<dbReference type="Pfam" id="PF13242">
    <property type="entry name" value="Hydrolase_like"/>
    <property type="match status" value="1"/>
</dbReference>
<proteinExistence type="predicted"/>
<gene>
    <name evidence="1" type="ORF">KDA27_21925</name>
</gene>
<dbReference type="GO" id="GO:0016791">
    <property type="term" value="F:phosphatase activity"/>
    <property type="evidence" value="ECO:0007669"/>
    <property type="project" value="TreeGrafter"/>
</dbReference>